<comment type="caution">
    <text evidence="2">The sequence shown here is derived from an EMBL/GenBank/DDBJ whole genome shotgun (WGS) entry which is preliminary data.</text>
</comment>
<dbReference type="Pfam" id="PF13460">
    <property type="entry name" value="NAD_binding_10"/>
    <property type="match status" value="1"/>
</dbReference>
<dbReference type="RefSeq" id="WP_117355667.1">
    <property type="nucleotide sequence ID" value="NZ_QURH01000018.1"/>
</dbReference>
<dbReference type="InterPro" id="IPR036291">
    <property type="entry name" value="NAD(P)-bd_dom_sf"/>
</dbReference>
<protein>
    <submittedName>
        <fullName evidence="2">NmrA family transcriptional regulator</fullName>
    </submittedName>
</protein>
<dbReference type="InterPro" id="IPR051604">
    <property type="entry name" value="Ergot_Alk_Oxidoreductase"/>
</dbReference>
<keyword evidence="3" id="KW-1185">Reference proteome</keyword>
<dbReference type="Proteomes" id="UP000261811">
    <property type="component" value="Unassembled WGS sequence"/>
</dbReference>
<evidence type="ECO:0000259" key="1">
    <source>
        <dbReference type="Pfam" id="PF13460"/>
    </source>
</evidence>
<dbReference type="AlphaFoldDB" id="A0A372JTR9"/>
<name>A0A372JTR9_9ACTN</name>
<feature type="domain" description="NAD(P)-binding" evidence="1">
    <location>
        <begin position="8"/>
        <end position="190"/>
    </location>
</feature>
<dbReference type="SUPFAM" id="SSF51735">
    <property type="entry name" value="NAD(P)-binding Rossmann-fold domains"/>
    <property type="match status" value="1"/>
</dbReference>
<evidence type="ECO:0000313" key="3">
    <source>
        <dbReference type="Proteomes" id="UP000261811"/>
    </source>
</evidence>
<gene>
    <name evidence="2" type="ORF">DZF91_01170</name>
</gene>
<proteinExistence type="predicted"/>
<dbReference type="Gene3D" id="3.90.25.10">
    <property type="entry name" value="UDP-galactose 4-epimerase, domain 1"/>
    <property type="match status" value="1"/>
</dbReference>
<dbReference type="PANTHER" id="PTHR43162">
    <property type="match status" value="1"/>
</dbReference>
<evidence type="ECO:0000313" key="2">
    <source>
        <dbReference type="EMBL" id="RFU43425.1"/>
    </source>
</evidence>
<dbReference type="OrthoDB" id="4632815at2"/>
<dbReference type="Gene3D" id="3.40.50.720">
    <property type="entry name" value="NAD(P)-binding Rossmann-like Domain"/>
    <property type="match status" value="1"/>
</dbReference>
<dbReference type="PANTHER" id="PTHR43162:SF1">
    <property type="entry name" value="PRESTALK A DIFFERENTIATION PROTEIN A"/>
    <property type="match status" value="1"/>
</dbReference>
<organism evidence="2 3">
    <name type="scientific">Actinomadura logoneensis</name>
    <dbReference type="NCBI Taxonomy" id="2293572"/>
    <lineage>
        <taxon>Bacteria</taxon>
        <taxon>Bacillati</taxon>
        <taxon>Actinomycetota</taxon>
        <taxon>Actinomycetes</taxon>
        <taxon>Streptosporangiales</taxon>
        <taxon>Thermomonosporaceae</taxon>
        <taxon>Actinomadura</taxon>
    </lineage>
</organism>
<dbReference type="InterPro" id="IPR016040">
    <property type="entry name" value="NAD(P)-bd_dom"/>
</dbReference>
<dbReference type="EMBL" id="QURH01000018">
    <property type="protein sequence ID" value="RFU43425.1"/>
    <property type="molecule type" value="Genomic_DNA"/>
</dbReference>
<accession>A0A372JTR9</accession>
<sequence>MIVITAPTGQIGRRLVDTLLDAGAPVRLIARDPARLPARVHESAEIVQGTHSDKDVLTKALANADGVFWLVPPTPTAPSVEGHFDAFTRPFCEAVTETGVGHVVGVSSLGRTVARNAGQISATVTMDRMIEATGVSYRALEMPGFMDNMLWNVPSLKAEGVFTSAIDPDRKEPSVATRDIAAVAARLLLDTTWDGQEGVQVLGPEDISANDMARVMSDVLERPIRCRRISPEEYGAALTSHGATEAWARGLVDMMTAIDRDGIYHAEPRTPDSRTPTTFRQWCEEVLKPVIHS</sequence>
<reference evidence="2 3" key="1">
    <citation type="submission" date="2018-08" db="EMBL/GenBank/DDBJ databases">
        <title>Actinomadura jelena sp. nov., a novel Actinomycete isolated from soil in Chad.</title>
        <authorList>
            <person name="Shi L."/>
        </authorList>
    </citation>
    <scope>NUCLEOTIDE SEQUENCE [LARGE SCALE GENOMIC DNA]</scope>
    <source>
        <strain evidence="2 3">NEAU-G17</strain>
    </source>
</reference>